<dbReference type="Proteomes" id="UP001148838">
    <property type="component" value="Unassembled WGS sequence"/>
</dbReference>
<evidence type="ECO:0000313" key="1">
    <source>
        <dbReference type="EMBL" id="KAJ4439860.1"/>
    </source>
</evidence>
<gene>
    <name evidence="1" type="ORF">ANN_07988</name>
</gene>
<protein>
    <submittedName>
        <fullName evidence="1">Uncharacterized protein</fullName>
    </submittedName>
</protein>
<keyword evidence="2" id="KW-1185">Reference proteome</keyword>
<dbReference type="EMBL" id="JAJSOF020000017">
    <property type="protein sequence ID" value="KAJ4439860.1"/>
    <property type="molecule type" value="Genomic_DNA"/>
</dbReference>
<proteinExistence type="predicted"/>
<name>A0ABQ8T2E6_PERAM</name>
<evidence type="ECO:0000313" key="2">
    <source>
        <dbReference type="Proteomes" id="UP001148838"/>
    </source>
</evidence>
<organism evidence="1 2">
    <name type="scientific">Periplaneta americana</name>
    <name type="common">American cockroach</name>
    <name type="synonym">Blatta americana</name>
    <dbReference type="NCBI Taxonomy" id="6978"/>
    <lineage>
        <taxon>Eukaryota</taxon>
        <taxon>Metazoa</taxon>
        <taxon>Ecdysozoa</taxon>
        <taxon>Arthropoda</taxon>
        <taxon>Hexapoda</taxon>
        <taxon>Insecta</taxon>
        <taxon>Pterygota</taxon>
        <taxon>Neoptera</taxon>
        <taxon>Polyneoptera</taxon>
        <taxon>Dictyoptera</taxon>
        <taxon>Blattodea</taxon>
        <taxon>Blattoidea</taxon>
        <taxon>Blattidae</taxon>
        <taxon>Blattinae</taxon>
        <taxon>Periplaneta</taxon>
    </lineage>
</organism>
<comment type="caution">
    <text evidence="1">The sequence shown here is derived from an EMBL/GenBank/DDBJ whole genome shotgun (WGS) entry which is preliminary data.</text>
</comment>
<sequence length="123" mass="13737">MAELREGGNEPPGSLKAINARNCRSYISVAGVPEFCPAGILLHASKSADMSMLYLFTKLQRNRERTRQSVTNLRAINLRNKQVRCITMTSRTDAMNCNGFPDGFTSFLRNYDAIDSFTNVPIT</sequence>
<reference evidence="1 2" key="1">
    <citation type="journal article" date="2022" name="Allergy">
        <title>Genome assembly and annotation of Periplaneta americana reveal a comprehensive cockroach allergen profile.</title>
        <authorList>
            <person name="Wang L."/>
            <person name="Xiong Q."/>
            <person name="Saelim N."/>
            <person name="Wang L."/>
            <person name="Nong W."/>
            <person name="Wan A.T."/>
            <person name="Shi M."/>
            <person name="Liu X."/>
            <person name="Cao Q."/>
            <person name="Hui J.H.L."/>
            <person name="Sookrung N."/>
            <person name="Leung T.F."/>
            <person name="Tungtrongchitr A."/>
            <person name="Tsui S.K.W."/>
        </authorList>
    </citation>
    <scope>NUCLEOTIDE SEQUENCE [LARGE SCALE GENOMIC DNA]</scope>
    <source>
        <strain evidence="1">PWHHKU_190912</strain>
    </source>
</reference>
<accession>A0ABQ8T2E6</accession>